<dbReference type="GeneID" id="64594435"/>
<sequence length="325" mass="37549">MSIPVFKPFTHFSDRYLTATDAFCVATYGHRVITTPNMKFIPQPFHNESDIIQAWADGRYWAMDPFQWPQTYDDLYAQSFAIPRRKAYLDDASMTYAWFRPNFSSNFVPLAVGSLFGQLKMDILGHLNYKIARMHKEDHVVGWVHAMRAVYERFQQAMAWCDIVIVVAEYQRRFLDIWVVLDFYEVIEPRMRFVDTTHKVDPKWMGCFTQDVAIATKVHAAGVPVWLIRDARLIPSNMNIVKVVLFTPPDDLVISIYHDPLKLFAQPFDIIARGPNNCRCHEAARQAYSNFEKLPAPKPQVELVMTESLVGKAPVHKGKAKMKTI</sequence>
<dbReference type="Proteomes" id="UP000719766">
    <property type="component" value="Unassembled WGS sequence"/>
</dbReference>
<dbReference type="RefSeq" id="XP_041154966.1">
    <property type="nucleotide sequence ID" value="XM_041300671.1"/>
</dbReference>
<evidence type="ECO:0000313" key="1">
    <source>
        <dbReference type="EMBL" id="KAG1787643.1"/>
    </source>
</evidence>
<reference evidence="1" key="1">
    <citation type="journal article" date="2020" name="New Phytol.">
        <title>Comparative genomics reveals dynamic genome evolution in host specialist ectomycorrhizal fungi.</title>
        <authorList>
            <person name="Lofgren L.A."/>
            <person name="Nguyen N.H."/>
            <person name="Vilgalys R."/>
            <person name="Ruytinx J."/>
            <person name="Liao H.L."/>
            <person name="Branco S."/>
            <person name="Kuo A."/>
            <person name="LaButti K."/>
            <person name="Lipzen A."/>
            <person name="Andreopoulos W."/>
            <person name="Pangilinan J."/>
            <person name="Riley R."/>
            <person name="Hundley H."/>
            <person name="Na H."/>
            <person name="Barry K."/>
            <person name="Grigoriev I.V."/>
            <person name="Stajich J.E."/>
            <person name="Kennedy P.G."/>
        </authorList>
    </citation>
    <scope>NUCLEOTIDE SEQUENCE</scope>
    <source>
        <strain evidence="1">S12</strain>
    </source>
</reference>
<dbReference type="AlphaFoldDB" id="A0A9P7AF93"/>
<comment type="caution">
    <text evidence="1">The sequence shown here is derived from an EMBL/GenBank/DDBJ whole genome shotgun (WGS) entry which is preliminary data.</text>
</comment>
<evidence type="ECO:0000313" key="2">
    <source>
        <dbReference type="Proteomes" id="UP000719766"/>
    </source>
</evidence>
<dbReference type="OrthoDB" id="3266753at2759"/>
<organism evidence="1 2">
    <name type="scientific">Suillus plorans</name>
    <dbReference type="NCBI Taxonomy" id="116603"/>
    <lineage>
        <taxon>Eukaryota</taxon>
        <taxon>Fungi</taxon>
        <taxon>Dikarya</taxon>
        <taxon>Basidiomycota</taxon>
        <taxon>Agaricomycotina</taxon>
        <taxon>Agaricomycetes</taxon>
        <taxon>Agaricomycetidae</taxon>
        <taxon>Boletales</taxon>
        <taxon>Suillineae</taxon>
        <taxon>Suillaceae</taxon>
        <taxon>Suillus</taxon>
    </lineage>
</organism>
<proteinExistence type="predicted"/>
<gene>
    <name evidence="1" type="ORF">HD556DRAFT_1312541</name>
</gene>
<accession>A0A9P7AF93</accession>
<name>A0A9P7AF93_9AGAM</name>
<dbReference type="EMBL" id="JABBWE010000076">
    <property type="protein sequence ID" value="KAG1787643.1"/>
    <property type="molecule type" value="Genomic_DNA"/>
</dbReference>
<keyword evidence="2" id="KW-1185">Reference proteome</keyword>
<protein>
    <submittedName>
        <fullName evidence="1">Uncharacterized protein</fullName>
    </submittedName>
</protein>